<sequence length="79" mass="9980">MRQRHLQRTRIQEPSFNPDIRRSNRRFFWCCDTRPYHWPYHCRKFRRGKQRRLKQLVLLKEKVGRNQRDGKTAASNRRR</sequence>
<comment type="caution">
    <text evidence="1">The sequence shown here is derived from an EMBL/GenBank/DDBJ whole genome shotgun (WGS) entry which is preliminary data.</text>
</comment>
<dbReference type="Proteomes" id="UP000036367">
    <property type="component" value="Unassembled WGS sequence"/>
</dbReference>
<proteinExistence type="predicted"/>
<dbReference type="EMBL" id="LECT01000055">
    <property type="protein sequence ID" value="KLU01147.1"/>
    <property type="molecule type" value="Genomic_DNA"/>
</dbReference>
<keyword evidence="2" id="KW-1185">Reference proteome</keyword>
<gene>
    <name evidence="1" type="ORF">RISK_006716</name>
</gene>
<evidence type="ECO:0000313" key="1">
    <source>
        <dbReference type="EMBL" id="KLU01147.1"/>
    </source>
</evidence>
<protein>
    <submittedName>
        <fullName evidence="1">Uncharacterized protein</fullName>
    </submittedName>
</protein>
<evidence type="ECO:0000313" key="2">
    <source>
        <dbReference type="Proteomes" id="UP000036367"/>
    </source>
</evidence>
<dbReference type="AlphaFoldDB" id="A0A0J1B2Z5"/>
<accession>A0A0J1B2Z5</accession>
<organism evidence="1 2">
    <name type="scientific">Rhodopirellula islandica</name>
    <dbReference type="NCBI Taxonomy" id="595434"/>
    <lineage>
        <taxon>Bacteria</taxon>
        <taxon>Pseudomonadati</taxon>
        <taxon>Planctomycetota</taxon>
        <taxon>Planctomycetia</taxon>
        <taxon>Pirellulales</taxon>
        <taxon>Pirellulaceae</taxon>
        <taxon>Rhodopirellula</taxon>
    </lineage>
</organism>
<reference evidence="1" key="1">
    <citation type="submission" date="2015-05" db="EMBL/GenBank/DDBJ databases">
        <title>Permanent draft genome of Rhodopirellula islandicus K833.</title>
        <authorList>
            <person name="Kizina J."/>
            <person name="Richter M."/>
            <person name="Glockner F.O."/>
            <person name="Harder J."/>
        </authorList>
    </citation>
    <scope>NUCLEOTIDE SEQUENCE [LARGE SCALE GENOMIC DNA]</scope>
    <source>
        <strain evidence="1">K833</strain>
    </source>
</reference>
<name>A0A0J1B2Z5_RHOIS</name>